<evidence type="ECO:0000259" key="1">
    <source>
        <dbReference type="PROSITE" id="PS50801"/>
    </source>
</evidence>
<proteinExistence type="predicted"/>
<organism evidence="2 3">
    <name type="scientific">Streptomyces brasiliscabiei</name>
    <dbReference type="NCBI Taxonomy" id="2736302"/>
    <lineage>
        <taxon>Bacteria</taxon>
        <taxon>Bacillati</taxon>
        <taxon>Actinomycetota</taxon>
        <taxon>Actinomycetes</taxon>
        <taxon>Kitasatosporales</taxon>
        <taxon>Streptomycetaceae</taxon>
        <taxon>Streptomyces</taxon>
    </lineage>
</organism>
<dbReference type="InterPro" id="IPR058548">
    <property type="entry name" value="MlaB-like_STAS"/>
</dbReference>
<dbReference type="SUPFAM" id="SSF52091">
    <property type="entry name" value="SpoIIaa-like"/>
    <property type="match status" value="1"/>
</dbReference>
<dbReference type="Gene3D" id="3.30.750.24">
    <property type="entry name" value="STAS domain"/>
    <property type="match status" value="1"/>
</dbReference>
<feature type="domain" description="STAS" evidence="1">
    <location>
        <begin position="1"/>
        <end position="97"/>
    </location>
</feature>
<dbReference type="CDD" id="cd07043">
    <property type="entry name" value="STAS_anti-anti-sigma_factors"/>
    <property type="match status" value="1"/>
</dbReference>
<dbReference type="Proteomes" id="UP001365781">
    <property type="component" value="Unassembled WGS sequence"/>
</dbReference>
<dbReference type="Pfam" id="PF13466">
    <property type="entry name" value="STAS_2"/>
    <property type="match status" value="1"/>
</dbReference>
<evidence type="ECO:0000313" key="3">
    <source>
        <dbReference type="Proteomes" id="UP001365781"/>
    </source>
</evidence>
<dbReference type="RefSeq" id="WP_336541893.1">
    <property type="nucleotide sequence ID" value="NZ_JBBAYM010000036.1"/>
</dbReference>
<name>A0ABU8GQ62_9ACTN</name>
<dbReference type="InterPro" id="IPR002645">
    <property type="entry name" value="STAS_dom"/>
</dbReference>
<gene>
    <name evidence="2" type="ORF">WB403_40065</name>
</gene>
<comment type="caution">
    <text evidence="2">The sequence shown here is derived from an EMBL/GenBank/DDBJ whole genome shotgun (WGS) entry which is preliminary data.</text>
</comment>
<keyword evidence="3" id="KW-1185">Reference proteome</keyword>
<evidence type="ECO:0000313" key="2">
    <source>
        <dbReference type="EMBL" id="MEI5615336.1"/>
    </source>
</evidence>
<dbReference type="EMBL" id="JBBAYM010000036">
    <property type="protein sequence ID" value="MEI5615336.1"/>
    <property type="molecule type" value="Genomic_DNA"/>
</dbReference>
<protein>
    <submittedName>
        <fullName evidence="2">STAS domain-containing protein</fullName>
    </submittedName>
</protein>
<reference evidence="2 3" key="1">
    <citation type="submission" date="2024-03" db="EMBL/GenBank/DDBJ databases">
        <title>First Report of Pectobacterium brasiliscabiei causing potato scab in china.</title>
        <authorList>
            <person name="Handique U."/>
        </authorList>
    </citation>
    <scope>NUCLEOTIDE SEQUENCE [LARGE SCALE GENOMIC DNA]</scope>
    <source>
        <strain evidence="2 3">ZRIMU1503</strain>
    </source>
</reference>
<dbReference type="InterPro" id="IPR036513">
    <property type="entry name" value="STAS_dom_sf"/>
</dbReference>
<accession>A0ABU8GQ62</accession>
<dbReference type="PROSITE" id="PS50801">
    <property type="entry name" value="STAS"/>
    <property type="match status" value="1"/>
</dbReference>
<sequence length="97" mass="10481">MVRLRGDLDFRTVAATGRRLRGLISEGPEVLEVDLTEVGRLSPEGCAALFSALRAARGQGTRLVITHPSDQARSTMRKIGLTQALARHLLDGDATSR</sequence>